<dbReference type="NCBIfam" id="NF007714">
    <property type="entry name" value="PRK10410.1-2"/>
    <property type="match status" value="1"/>
</dbReference>
<protein>
    <submittedName>
        <fullName evidence="1">Nitrous oxide-stimulated promoter</fullName>
    </submittedName>
</protein>
<accession>R4KD12</accession>
<reference evidence="1 2" key="1">
    <citation type="submission" date="2012-01" db="EMBL/GenBank/DDBJ databases">
        <title>Complete sequence of Desulfotomaculum gibsoniae DSM 7213.</title>
        <authorList>
            <consortium name="US DOE Joint Genome Institute"/>
            <person name="Lucas S."/>
            <person name="Han J."/>
            <person name="Lapidus A."/>
            <person name="Cheng J.-F."/>
            <person name="Goodwin L."/>
            <person name="Pitluck S."/>
            <person name="Peters L."/>
            <person name="Ovchinnikova G."/>
            <person name="Teshima H."/>
            <person name="Detter J.C."/>
            <person name="Han C."/>
            <person name="Tapia R."/>
            <person name="Land M."/>
            <person name="Hauser L."/>
            <person name="Kyrpides N."/>
            <person name="Ivanova N."/>
            <person name="Pagani I."/>
            <person name="Parshina S."/>
            <person name="Plugge C."/>
            <person name="Muyzer G."/>
            <person name="Kuever J."/>
            <person name="Ivanova A."/>
            <person name="Nazina T."/>
            <person name="Klenk H.-P."/>
            <person name="Brambilla E."/>
            <person name="Spring S."/>
            <person name="Stams A.F."/>
            <person name="Woyke T."/>
        </authorList>
    </citation>
    <scope>NUCLEOTIDE SEQUENCE [LARGE SCALE GENOMIC DNA]</scope>
    <source>
        <strain evidence="1 2">DSM 7213</strain>
    </source>
</reference>
<dbReference type="KEGG" id="dgi:Desgi_0938"/>
<dbReference type="eggNOG" id="ENOG5032ZJK">
    <property type="taxonomic scope" value="Bacteria"/>
</dbReference>
<dbReference type="STRING" id="767817.Desgi_0938"/>
<dbReference type="HOGENOM" id="CLU_138593_1_0_9"/>
<dbReference type="RefSeq" id="WP_006521138.1">
    <property type="nucleotide sequence ID" value="NC_021184.1"/>
</dbReference>
<dbReference type="OrthoDB" id="164329at2"/>
<gene>
    <name evidence="1" type="ORF">Desgi_0938</name>
</gene>
<evidence type="ECO:0000313" key="2">
    <source>
        <dbReference type="Proteomes" id="UP000013520"/>
    </source>
</evidence>
<dbReference type="InterPro" id="IPR020483">
    <property type="entry name" value="Uncharacterised_YgbA"/>
</dbReference>
<organism evidence="1 2">
    <name type="scientific">Desulfoscipio gibsoniae DSM 7213</name>
    <dbReference type="NCBI Taxonomy" id="767817"/>
    <lineage>
        <taxon>Bacteria</taxon>
        <taxon>Bacillati</taxon>
        <taxon>Bacillota</taxon>
        <taxon>Clostridia</taxon>
        <taxon>Eubacteriales</taxon>
        <taxon>Desulfallaceae</taxon>
        <taxon>Desulfoscipio</taxon>
    </lineage>
</organism>
<dbReference type="Pfam" id="PF11756">
    <property type="entry name" value="YgbA_NO"/>
    <property type="match status" value="1"/>
</dbReference>
<proteinExistence type="predicted"/>
<sequence>MKKQVIEAEKDTICKMIKLYCRKKHGARQDLCHDCRELLVYASKRLDNCRFGNDKPTCEKCPLHCYKPEMRGKIKKVMRFSGPRMLYIHPLDAIRHMLKNRSS</sequence>
<name>R4KD12_9FIRM</name>
<dbReference type="AlphaFoldDB" id="R4KD12"/>
<evidence type="ECO:0000313" key="1">
    <source>
        <dbReference type="EMBL" id="AGL00484.1"/>
    </source>
</evidence>
<keyword evidence="2" id="KW-1185">Reference proteome</keyword>
<dbReference type="Proteomes" id="UP000013520">
    <property type="component" value="Chromosome"/>
</dbReference>
<dbReference type="EMBL" id="CP003273">
    <property type="protein sequence ID" value="AGL00484.1"/>
    <property type="molecule type" value="Genomic_DNA"/>
</dbReference>